<reference evidence="8" key="2">
    <citation type="submission" date="2025-09" db="UniProtKB">
        <authorList>
            <consortium name="Ensembl"/>
        </authorList>
    </citation>
    <scope>IDENTIFICATION</scope>
</reference>
<reference evidence="8" key="1">
    <citation type="submission" date="2025-08" db="UniProtKB">
        <authorList>
            <consortium name="Ensembl"/>
        </authorList>
    </citation>
    <scope>IDENTIFICATION</scope>
</reference>
<organism evidence="8 9">
    <name type="scientific">Kryptolebias marmoratus</name>
    <name type="common">Mangrove killifish</name>
    <name type="synonym">Rivulus marmoratus</name>
    <dbReference type="NCBI Taxonomy" id="37003"/>
    <lineage>
        <taxon>Eukaryota</taxon>
        <taxon>Metazoa</taxon>
        <taxon>Chordata</taxon>
        <taxon>Craniata</taxon>
        <taxon>Vertebrata</taxon>
        <taxon>Euteleostomi</taxon>
        <taxon>Actinopterygii</taxon>
        <taxon>Neopterygii</taxon>
        <taxon>Teleostei</taxon>
        <taxon>Neoteleostei</taxon>
        <taxon>Acanthomorphata</taxon>
        <taxon>Ovalentaria</taxon>
        <taxon>Atherinomorphae</taxon>
        <taxon>Cyprinodontiformes</taxon>
        <taxon>Rivulidae</taxon>
        <taxon>Kryptolebias</taxon>
    </lineage>
</organism>
<keyword evidence="9" id="KW-1185">Reference proteome</keyword>
<accession>A0A3Q3AY25</accession>
<comment type="subcellular location">
    <subcellularLocation>
        <location evidence="1">Cytoplasm</location>
    </subcellularLocation>
</comment>
<dbReference type="STRING" id="37003.ENSKMAP00000021435"/>
<proteinExistence type="inferred from homology"/>
<dbReference type="Ensembl" id="ENSKMAT00000021714.1">
    <property type="protein sequence ID" value="ENSKMAP00000021435.1"/>
    <property type="gene ID" value="ENSKMAG00000015931.1"/>
</dbReference>
<evidence type="ECO:0000256" key="5">
    <source>
        <dbReference type="ARBA" id="ARBA00037673"/>
    </source>
</evidence>
<dbReference type="Gene3D" id="3.20.80.10">
    <property type="entry name" value="Regulatory factor, effector binding domain"/>
    <property type="match status" value="1"/>
</dbReference>
<dbReference type="InterPro" id="IPR006917">
    <property type="entry name" value="SOUL_heme-bd"/>
</dbReference>
<evidence type="ECO:0000256" key="2">
    <source>
        <dbReference type="ARBA" id="ARBA00009817"/>
    </source>
</evidence>
<evidence type="ECO:0000313" key="9">
    <source>
        <dbReference type="Proteomes" id="UP000264800"/>
    </source>
</evidence>
<dbReference type="InterPro" id="IPR011256">
    <property type="entry name" value="Reg_factor_effector_dom_sf"/>
</dbReference>
<feature type="chain" id="PRO_5018657056" description="Heme-binding protein 1" evidence="7">
    <location>
        <begin position="19"/>
        <end position="214"/>
    </location>
</feature>
<dbReference type="KEGG" id="kmr:108243742"/>
<dbReference type="PANTHER" id="PTHR11220">
    <property type="entry name" value="HEME-BINDING PROTEIN-RELATED"/>
    <property type="match status" value="1"/>
</dbReference>
<dbReference type="GeneID" id="108243742"/>
<evidence type="ECO:0000256" key="3">
    <source>
        <dbReference type="ARBA" id="ARBA00011245"/>
    </source>
</evidence>
<dbReference type="GeneTree" id="ENSGT00940000163377"/>
<keyword evidence="7" id="KW-0732">Signal</keyword>
<feature type="signal peptide" evidence="7">
    <location>
        <begin position="1"/>
        <end position="18"/>
    </location>
</feature>
<dbReference type="FunFam" id="3.20.80.10:FF:000003">
    <property type="entry name" value="Heme-binding protein 1"/>
    <property type="match status" value="1"/>
</dbReference>
<dbReference type="GO" id="GO:0020037">
    <property type="term" value="F:heme binding"/>
    <property type="evidence" value="ECO:0007669"/>
    <property type="project" value="TreeGrafter"/>
</dbReference>
<evidence type="ECO:0000256" key="4">
    <source>
        <dbReference type="ARBA" id="ARBA00022490"/>
    </source>
</evidence>
<protein>
    <recommendedName>
        <fullName evidence="6">Heme-binding protein 1</fullName>
    </recommendedName>
</protein>
<dbReference type="Pfam" id="PF04832">
    <property type="entry name" value="SOUL"/>
    <property type="match status" value="1"/>
</dbReference>
<dbReference type="Proteomes" id="UP000264800">
    <property type="component" value="Unplaced"/>
</dbReference>
<dbReference type="SUPFAM" id="SSF55136">
    <property type="entry name" value="Probable bacterial effector-binding domain"/>
    <property type="match status" value="1"/>
</dbReference>
<evidence type="ECO:0000256" key="1">
    <source>
        <dbReference type="ARBA" id="ARBA00004496"/>
    </source>
</evidence>
<comment type="similarity">
    <text evidence="2">Belongs to the HEBP family.</text>
</comment>
<dbReference type="CTD" id="100000079"/>
<name>A0A3Q3AY25_KRYMA</name>
<dbReference type="PANTHER" id="PTHR11220:SF1">
    <property type="entry name" value="HEME-BINDING PROTEIN 2"/>
    <property type="match status" value="1"/>
</dbReference>
<evidence type="ECO:0000313" key="8">
    <source>
        <dbReference type="Ensembl" id="ENSKMAP00000021435.1"/>
    </source>
</evidence>
<sequence>MIYLSGLVACLLVLTTEAKVGNSSQGSFCSETNQCLLFNLECQTNKYEVRHYESVKLVSTNVTSRLMEVAMIPLFKRLYNYITGENKDDKNIEMTAPVLIKIPEKGFYEKGVFTMSFILPAEHQMNPPEPTCKDVYIEEMKEMRVYVESYGGWISTLSDCWHSYTLSSAVNSVNAKYNTEFHYSVGYNSLMSLTNRHNEVWFVVEGDPVCSSSE</sequence>
<dbReference type="OrthoDB" id="6424451at2759"/>
<dbReference type="RefSeq" id="XP_017284887.1">
    <property type="nucleotide sequence ID" value="XM_017429398.3"/>
</dbReference>
<keyword evidence="4" id="KW-0963">Cytoplasm</keyword>
<comment type="subunit">
    <text evidence="3">Monomer.</text>
</comment>
<evidence type="ECO:0000256" key="7">
    <source>
        <dbReference type="SAM" id="SignalP"/>
    </source>
</evidence>
<comment type="function">
    <text evidence="5">May bind free porphyrinogens that may be present in the cell and thus facilitate removal of these potentially toxic compound. Binds with a high affinity to one molecule of heme or porphyrins. It binds metalloporphyrins, free porphyrins and N-methylprotoporphyrin with similar affinities.</text>
</comment>
<dbReference type="AlphaFoldDB" id="A0A3Q3AY25"/>
<dbReference type="OMA" id="HCEVWYV"/>
<dbReference type="GO" id="GO:0005737">
    <property type="term" value="C:cytoplasm"/>
    <property type="evidence" value="ECO:0007669"/>
    <property type="project" value="UniProtKB-SubCell"/>
</dbReference>
<evidence type="ECO:0000256" key="6">
    <source>
        <dbReference type="ARBA" id="ARBA00040755"/>
    </source>
</evidence>